<dbReference type="InterPro" id="IPR045625">
    <property type="entry name" value="DUF6427"/>
</dbReference>
<feature type="transmembrane region" description="Helical" evidence="1">
    <location>
        <begin position="251"/>
        <end position="269"/>
    </location>
</feature>
<dbReference type="EMBL" id="BDCR01000001">
    <property type="protein sequence ID" value="GAT62053.1"/>
    <property type="molecule type" value="Genomic_DNA"/>
</dbReference>
<proteinExistence type="predicted"/>
<sequence length="324" mass="37228">MSVRFKELIHPNIVNFTLSFVVAGLLWIKEFILPAQSTPLLHLFNISLLPQYSVWFGLLLSLGVAYLLFRLLETYTFLQQRTFLPFLFFILLSGSYPLFHYLTNALIAALLLLMCLWQIFSAFHKNIPIREAFNAGMFLSLGYFYCFDFLFLIPIIFITLHIVNNMNIRVFLSTMLGLLAPAALVFGISFFIGKMNSQTDYFMSNIIFHFEYWTSNIALIVLLGIFTIISCIAITGCLQNRFSSSIAERKNLQVLVWFYFGILTILWVKMGHISDLLLPFLMICSLIFSIFFSTRVSKQNTIIFAILIVFQIVTLILGLSGTLR</sequence>
<feature type="transmembrane region" description="Helical" evidence="1">
    <location>
        <begin position="135"/>
        <end position="158"/>
    </location>
</feature>
<keyword evidence="1" id="KW-0472">Membrane</keyword>
<dbReference type="AlphaFoldDB" id="A0A170YTK2"/>
<comment type="caution">
    <text evidence="2">The sequence shown here is derived from an EMBL/GenBank/DDBJ whole genome shotgun (WGS) entry which is preliminary data.</text>
</comment>
<feature type="transmembrane region" description="Helical" evidence="1">
    <location>
        <begin position="276"/>
        <end position="296"/>
    </location>
</feature>
<evidence type="ECO:0000313" key="3">
    <source>
        <dbReference type="Proteomes" id="UP000076586"/>
    </source>
</evidence>
<reference evidence="3" key="1">
    <citation type="submission" date="2016-04" db="EMBL/GenBank/DDBJ databases">
        <title>Draft genome sequence of Paludibacter jiangxiensis strain NM7.</title>
        <authorList>
            <person name="Qiu Y."/>
            <person name="Matsuura N."/>
            <person name="Ohashi A."/>
            <person name="Tourlousse M.D."/>
            <person name="Sekiguchi Y."/>
        </authorList>
    </citation>
    <scope>NUCLEOTIDE SEQUENCE [LARGE SCALE GENOMIC DNA]</scope>
    <source>
        <strain evidence="3">NM7</strain>
    </source>
</reference>
<feature type="transmembrane region" description="Helical" evidence="1">
    <location>
        <begin position="105"/>
        <end position="123"/>
    </location>
</feature>
<protein>
    <submittedName>
        <fullName evidence="2">Uncharacterized protein</fullName>
    </submittedName>
</protein>
<evidence type="ECO:0000256" key="1">
    <source>
        <dbReference type="SAM" id="Phobius"/>
    </source>
</evidence>
<keyword evidence="3" id="KW-1185">Reference proteome</keyword>
<feature type="transmembrane region" description="Helical" evidence="1">
    <location>
        <begin position="213"/>
        <end position="236"/>
    </location>
</feature>
<accession>A0A170YTK2</accession>
<feature type="transmembrane region" description="Helical" evidence="1">
    <location>
        <begin position="52"/>
        <end position="69"/>
    </location>
</feature>
<organism evidence="2 3">
    <name type="scientific">Paludibacter jiangxiensis</name>
    <dbReference type="NCBI Taxonomy" id="681398"/>
    <lineage>
        <taxon>Bacteria</taxon>
        <taxon>Pseudomonadati</taxon>
        <taxon>Bacteroidota</taxon>
        <taxon>Bacteroidia</taxon>
        <taxon>Bacteroidales</taxon>
        <taxon>Paludibacteraceae</taxon>
        <taxon>Paludibacter</taxon>
    </lineage>
</organism>
<dbReference type="Proteomes" id="UP000076586">
    <property type="component" value="Unassembled WGS sequence"/>
</dbReference>
<feature type="transmembrane region" description="Helical" evidence="1">
    <location>
        <begin position="302"/>
        <end position="323"/>
    </location>
</feature>
<dbReference type="STRING" id="681398.PJIAN_1643"/>
<feature type="transmembrane region" description="Helical" evidence="1">
    <location>
        <begin position="170"/>
        <end position="192"/>
    </location>
</feature>
<keyword evidence="1" id="KW-1133">Transmembrane helix</keyword>
<evidence type="ECO:0000313" key="2">
    <source>
        <dbReference type="EMBL" id="GAT62053.1"/>
    </source>
</evidence>
<name>A0A170YTK2_9BACT</name>
<dbReference type="RefSeq" id="WP_068701932.1">
    <property type="nucleotide sequence ID" value="NZ_BDCR01000001.1"/>
</dbReference>
<gene>
    <name evidence="2" type="ORF">PJIAN_1643</name>
</gene>
<dbReference type="Pfam" id="PF19992">
    <property type="entry name" value="DUF6427"/>
    <property type="match status" value="1"/>
</dbReference>
<feature type="transmembrane region" description="Helical" evidence="1">
    <location>
        <begin position="12"/>
        <end position="32"/>
    </location>
</feature>
<keyword evidence="1" id="KW-0812">Transmembrane</keyword>
<reference evidence="3" key="2">
    <citation type="journal article" date="2017" name="Genome Announc.">
        <title>Draft genome sequence of Paludibacter jiangxiensis NM7(T), a propionate-producing fermentative bacterium.</title>
        <authorList>
            <person name="Qiu Y.-L."/>
            <person name="Tourlousse D.M."/>
            <person name="Matsuura N."/>
            <person name="Ohashi A."/>
            <person name="Sekiguchi Y."/>
        </authorList>
    </citation>
    <scope>NUCLEOTIDE SEQUENCE [LARGE SCALE GENOMIC DNA]</scope>
    <source>
        <strain evidence="3">NM7</strain>
    </source>
</reference>